<dbReference type="GO" id="GO:0001725">
    <property type="term" value="C:stress fiber"/>
    <property type="evidence" value="ECO:0007669"/>
    <property type="project" value="UniProtKB-SubCell"/>
</dbReference>
<comment type="similarity">
    <text evidence="12">Belongs to the dynactin subunit 4 family.</text>
</comment>
<dbReference type="Pfam" id="PF05502">
    <property type="entry name" value="Dynactin_p62"/>
    <property type="match status" value="2"/>
</dbReference>
<dbReference type="GeneTree" id="ENSGT00390000006954"/>
<dbReference type="GO" id="GO:0005813">
    <property type="term" value="C:centrosome"/>
    <property type="evidence" value="ECO:0007669"/>
    <property type="project" value="UniProtKB-SubCell"/>
</dbReference>
<evidence type="ECO:0000256" key="5">
    <source>
        <dbReference type="ARBA" id="ARBA00022490"/>
    </source>
</evidence>
<accession>A0A3P8ZET2</accession>
<evidence type="ECO:0000313" key="15">
    <source>
        <dbReference type="Ensembl" id="ENSELUP00000027200.2"/>
    </source>
</evidence>
<organism evidence="15 16">
    <name type="scientific">Esox lucius</name>
    <name type="common">Northern pike</name>
    <dbReference type="NCBI Taxonomy" id="8010"/>
    <lineage>
        <taxon>Eukaryota</taxon>
        <taxon>Metazoa</taxon>
        <taxon>Chordata</taxon>
        <taxon>Craniata</taxon>
        <taxon>Vertebrata</taxon>
        <taxon>Euteleostomi</taxon>
        <taxon>Actinopterygii</taxon>
        <taxon>Neopterygii</taxon>
        <taxon>Teleostei</taxon>
        <taxon>Protacanthopterygii</taxon>
        <taxon>Esociformes</taxon>
        <taxon>Esocidae</taxon>
        <taxon>Esox</taxon>
    </lineage>
</organism>
<reference evidence="16" key="1">
    <citation type="journal article" date="2014" name="PLoS ONE">
        <title>The genome and linkage map of the northern pike (Esox lucius): conserved synteny revealed between the salmonid sister group and the Neoteleostei.</title>
        <authorList>
            <person name="Rondeau E.B."/>
            <person name="Minkley D.R."/>
            <person name="Leong J.S."/>
            <person name="Messmer A.M."/>
            <person name="Jantzen J.R."/>
            <person name="von Schalburg K.R."/>
            <person name="Lemon C."/>
            <person name="Bird N.H."/>
            <person name="Koop B.F."/>
        </authorList>
    </citation>
    <scope>NUCLEOTIDE SEQUENCE</scope>
</reference>
<proteinExistence type="inferred from homology"/>
<evidence type="ECO:0000256" key="6">
    <source>
        <dbReference type="ARBA" id="ARBA00022499"/>
    </source>
</evidence>
<keyword evidence="16" id="KW-1185">Reference proteome</keyword>
<evidence type="ECO:0000256" key="12">
    <source>
        <dbReference type="ARBA" id="ARBA00034776"/>
    </source>
</evidence>
<comment type="subunit">
    <text evidence="14">Subunit of dynactin, a multiprotein complex part of a tripartite complex with dynein and a adapter, such as BICDL1, BICD2 or HOOK3. The dynactin complex is built around ACTR1A/ACTB filament and consists of an actin-related filament composed of a shoulder domain, a pointed end and a barbed end. Its length is defined by its flexible shoulder domain. The soulder is composed of 2 DCTN1 subunits, 4 DCTN2 and 2 DCTN3. The 4 DCNT2 (via N-terminus) bind the ACTR1A filament and act as molecular rulers to determine the length. The pointed end is important for binding dynein-dynactin cargo adapters. Consists of 4 subunits: ACTR10, DCNT4, DCTN5 and DCTN6. The barbed end is composed of a CAPZA1:CAPZB heterodimers, which binds ACTR1A/ACTB filament and dynactin and stabilizes dynactin. Interacts with ATP7B, but not ATP7A, in a copper-dependent manner. Interacts with ANK2; this interaction is required for localization at costameres. Interacts with N4BP2L1.</text>
</comment>
<dbReference type="PANTHER" id="PTHR13034:SF2">
    <property type="entry name" value="DYNACTIN SUBUNIT 4"/>
    <property type="match status" value="1"/>
</dbReference>
<dbReference type="Proteomes" id="UP000265140">
    <property type="component" value="Chromosome 4"/>
</dbReference>
<reference evidence="15" key="2">
    <citation type="submission" date="2020-02" db="EMBL/GenBank/DDBJ databases">
        <title>Esox lucius (northern pike) genome, fEsoLuc1, primary haplotype.</title>
        <authorList>
            <person name="Myers G."/>
            <person name="Karagic N."/>
            <person name="Meyer A."/>
            <person name="Pippel M."/>
            <person name="Reichard M."/>
            <person name="Winkler S."/>
            <person name="Tracey A."/>
            <person name="Sims Y."/>
            <person name="Howe K."/>
            <person name="Rhie A."/>
            <person name="Formenti G."/>
            <person name="Durbin R."/>
            <person name="Fedrigo O."/>
            <person name="Jarvis E.D."/>
        </authorList>
    </citation>
    <scope>NUCLEOTIDE SEQUENCE [LARGE SCALE GENOMIC DNA]</scope>
</reference>
<reference evidence="15" key="4">
    <citation type="submission" date="2025-09" db="UniProtKB">
        <authorList>
            <consortium name="Ensembl"/>
        </authorList>
    </citation>
    <scope>IDENTIFICATION</scope>
</reference>
<dbReference type="GO" id="GO:0005869">
    <property type="term" value="C:dynactin complex"/>
    <property type="evidence" value="ECO:0007669"/>
    <property type="project" value="InterPro"/>
</dbReference>
<dbReference type="GO" id="GO:0030016">
    <property type="term" value="C:myofibril"/>
    <property type="evidence" value="ECO:0007669"/>
    <property type="project" value="UniProtKB-SubCell"/>
</dbReference>
<reference evidence="15" key="3">
    <citation type="submission" date="2025-08" db="UniProtKB">
        <authorList>
            <consortium name="Ensembl"/>
        </authorList>
    </citation>
    <scope>IDENTIFICATION</scope>
</reference>
<name>A0A3P8ZET2_ESOLU</name>
<protein>
    <recommendedName>
        <fullName evidence="13">Dynactin subunit 4</fullName>
    </recommendedName>
</protein>
<evidence type="ECO:0000256" key="3">
    <source>
        <dbReference type="ARBA" id="ARBA00004544"/>
    </source>
</evidence>
<keyword evidence="6" id="KW-1017">Isopeptide bond</keyword>
<keyword evidence="8" id="KW-0832">Ubl conjugation</keyword>
<evidence type="ECO:0000256" key="13">
    <source>
        <dbReference type="ARBA" id="ARBA00034864"/>
    </source>
</evidence>
<dbReference type="GO" id="GO:0005938">
    <property type="term" value="C:cell cortex"/>
    <property type="evidence" value="ECO:0007669"/>
    <property type="project" value="UniProtKB-SubCell"/>
</dbReference>
<evidence type="ECO:0000256" key="2">
    <source>
        <dbReference type="ARBA" id="ARBA00004529"/>
    </source>
</evidence>
<keyword evidence="7" id="KW-0597">Phosphoprotein</keyword>
<dbReference type="Ensembl" id="ENSELUT00000016550.3">
    <property type="protein sequence ID" value="ENSELUP00000027200.2"/>
    <property type="gene ID" value="ENSELUG00000003352.3"/>
</dbReference>
<dbReference type="AlphaFoldDB" id="A0A3P8ZET2"/>
<evidence type="ECO:0000256" key="11">
    <source>
        <dbReference type="ARBA" id="ARBA00023212"/>
    </source>
</evidence>
<evidence type="ECO:0000256" key="7">
    <source>
        <dbReference type="ARBA" id="ARBA00022553"/>
    </source>
</evidence>
<evidence type="ECO:0000256" key="8">
    <source>
        <dbReference type="ARBA" id="ARBA00022843"/>
    </source>
</evidence>
<comment type="subcellular location">
    <subcellularLocation>
        <location evidence="3">Cytoplasm</location>
        <location evidence="3">Cell cortex</location>
    </subcellularLocation>
    <subcellularLocation>
        <location evidence="1">Cytoplasm</location>
        <location evidence="1">Cytoskeleton</location>
        <location evidence="1">Microtubule organizing center</location>
        <location evidence="1">Centrosome</location>
    </subcellularLocation>
    <subcellularLocation>
        <location evidence="2">Cytoplasm</location>
        <location evidence="2">Cytoskeleton</location>
        <location evidence="2">Stress fiber</location>
    </subcellularLocation>
    <subcellularLocation>
        <location evidence="4">Cytoplasm</location>
        <location evidence="4">Myofibril</location>
    </subcellularLocation>
</comment>
<dbReference type="Bgee" id="ENSELUG00000003352">
    <property type="expression patterns" value="Expressed in brain and 14 other cell types or tissues"/>
</dbReference>
<keyword evidence="5" id="KW-0963">Cytoplasm</keyword>
<dbReference type="InterPro" id="IPR008603">
    <property type="entry name" value="DCTN4"/>
</dbReference>
<evidence type="ECO:0000256" key="10">
    <source>
        <dbReference type="ARBA" id="ARBA00023054"/>
    </source>
</evidence>
<dbReference type="PANTHER" id="PTHR13034">
    <property type="entry name" value="DYNACTIN P62 SUBUNIT"/>
    <property type="match status" value="1"/>
</dbReference>
<evidence type="ECO:0000313" key="16">
    <source>
        <dbReference type="Proteomes" id="UP000265140"/>
    </source>
</evidence>
<keyword evidence="10" id="KW-0175">Coiled coil</keyword>
<evidence type="ECO:0000256" key="4">
    <source>
        <dbReference type="ARBA" id="ARBA00004657"/>
    </source>
</evidence>
<evidence type="ECO:0000256" key="9">
    <source>
        <dbReference type="ARBA" id="ARBA00022990"/>
    </source>
</evidence>
<keyword evidence="11" id="KW-0206">Cytoskeleton</keyword>
<sequence>SQLIHDINMCNIEPRLIVDSHYCPSCLENMPSAEAKLKKNRCANCFDCPCCMHTLSTRATNIPAPLPDDPTKTAMKKAYYLACGFCRWTSRDGALWGKINKLIEYYQQLAQREKLERDRKKLARRRPFMPLAFSEKYGLGTRLQRTRPGAPITSLAGLSLKEGEDQKEINIEPAQALDEVEPLPEDCYTRPINLPEGTTLRQRLLQPDFQPAGASQLHPKHKHLLIKRSLRCRKCEHNLSKPEFNPTSIKFKIQLVAVSYIPEVRIMSIPNLRFQKESQVLLTLTNPVENITHVTLVACEEGDPEDINSTAKVMVPIKELVLAGKDAAAEYDELAEPQDFQDDPDVVAFRKSNKIGFFIKVVPQREGLGDVTVSFKIRHDFRNLAAPIRPSEEGDASTEAIWLTHHVELNLGPLAP</sequence>
<evidence type="ECO:0000256" key="1">
    <source>
        <dbReference type="ARBA" id="ARBA00004300"/>
    </source>
</evidence>
<evidence type="ECO:0000256" key="14">
    <source>
        <dbReference type="ARBA" id="ARBA00093507"/>
    </source>
</evidence>
<keyword evidence="9" id="KW-0007">Acetylation</keyword>
<gene>
    <name evidence="15" type="primary">DCTN4</name>
</gene>